<dbReference type="Gene3D" id="3.90.226.10">
    <property type="entry name" value="2-enoyl-CoA Hydratase, Chain A, domain 1"/>
    <property type="match status" value="1"/>
</dbReference>
<dbReference type="Pfam" id="PF17804">
    <property type="entry name" value="TSP_NTD"/>
    <property type="match status" value="1"/>
</dbReference>
<protein>
    <submittedName>
        <fullName evidence="7">Carboxyl-terminal processing protease</fullName>
    </submittedName>
</protein>
<dbReference type="CDD" id="cd07560">
    <property type="entry name" value="Peptidase_S41_CPP"/>
    <property type="match status" value="1"/>
</dbReference>
<dbReference type="GO" id="GO:0030288">
    <property type="term" value="C:outer membrane-bounded periplasmic space"/>
    <property type="evidence" value="ECO:0007669"/>
    <property type="project" value="TreeGrafter"/>
</dbReference>
<dbReference type="InterPro" id="IPR036034">
    <property type="entry name" value="PDZ_sf"/>
</dbReference>
<name>A0A223NSR5_9SPHI</name>
<evidence type="ECO:0000256" key="4">
    <source>
        <dbReference type="ARBA" id="ARBA00022825"/>
    </source>
</evidence>
<dbReference type="AlphaFoldDB" id="A0A223NSR5"/>
<dbReference type="PANTHER" id="PTHR32060">
    <property type="entry name" value="TAIL-SPECIFIC PROTEASE"/>
    <property type="match status" value="1"/>
</dbReference>
<evidence type="ECO:0000313" key="8">
    <source>
        <dbReference type="Proteomes" id="UP000215002"/>
    </source>
</evidence>
<dbReference type="PANTHER" id="PTHR32060:SF22">
    <property type="entry name" value="CARBOXYL-TERMINAL-PROCESSING PEPTIDASE 3, CHLOROPLASTIC"/>
    <property type="match status" value="1"/>
</dbReference>
<dbReference type="KEGG" id="muc:MuYL_0814"/>
<dbReference type="GO" id="GO:0007165">
    <property type="term" value="P:signal transduction"/>
    <property type="evidence" value="ECO:0007669"/>
    <property type="project" value="TreeGrafter"/>
</dbReference>
<dbReference type="FunFam" id="3.90.226.10:FF:000090">
    <property type="entry name" value="Tail-specific protease"/>
    <property type="match status" value="1"/>
</dbReference>
<accession>A0A223NSR5</accession>
<dbReference type="InterPro" id="IPR005151">
    <property type="entry name" value="Tail-specific_protease"/>
</dbReference>
<dbReference type="SUPFAM" id="SSF52096">
    <property type="entry name" value="ClpP/crotonase"/>
    <property type="match status" value="1"/>
</dbReference>
<evidence type="ECO:0000256" key="5">
    <source>
        <dbReference type="RuleBase" id="RU004404"/>
    </source>
</evidence>
<dbReference type="Pfam" id="PF11818">
    <property type="entry name" value="DUF3340"/>
    <property type="match status" value="1"/>
</dbReference>
<dbReference type="EMBL" id="CP022743">
    <property type="protein sequence ID" value="ASU32714.1"/>
    <property type="molecule type" value="Genomic_DNA"/>
</dbReference>
<dbReference type="Pfam" id="PF03572">
    <property type="entry name" value="Peptidase_S41"/>
    <property type="match status" value="1"/>
</dbReference>
<dbReference type="InterPro" id="IPR020992">
    <property type="entry name" value="Tail_Prtase_C"/>
</dbReference>
<dbReference type="Pfam" id="PF00595">
    <property type="entry name" value="PDZ"/>
    <property type="match status" value="1"/>
</dbReference>
<evidence type="ECO:0000256" key="2">
    <source>
        <dbReference type="ARBA" id="ARBA00022670"/>
    </source>
</evidence>
<evidence type="ECO:0000259" key="6">
    <source>
        <dbReference type="PROSITE" id="PS50106"/>
    </source>
</evidence>
<dbReference type="Proteomes" id="UP000215002">
    <property type="component" value="Chromosome"/>
</dbReference>
<dbReference type="InterPro" id="IPR029045">
    <property type="entry name" value="ClpP/crotonase-like_dom_sf"/>
</dbReference>
<dbReference type="SMART" id="SM00245">
    <property type="entry name" value="TSPc"/>
    <property type="match status" value="1"/>
</dbReference>
<keyword evidence="8" id="KW-1185">Reference proteome</keyword>
<dbReference type="SMART" id="SM00228">
    <property type="entry name" value="PDZ"/>
    <property type="match status" value="1"/>
</dbReference>
<dbReference type="NCBIfam" id="TIGR00225">
    <property type="entry name" value="prc"/>
    <property type="match status" value="1"/>
</dbReference>
<organism evidence="7 8">
    <name type="scientific">Mucilaginibacter xinganensis</name>
    <dbReference type="NCBI Taxonomy" id="1234841"/>
    <lineage>
        <taxon>Bacteria</taxon>
        <taxon>Pseudomonadati</taxon>
        <taxon>Bacteroidota</taxon>
        <taxon>Sphingobacteriia</taxon>
        <taxon>Sphingobacteriales</taxon>
        <taxon>Sphingobacteriaceae</taxon>
        <taxon>Mucilaginibacter</taxon>
    </lineage>
</organism>
<dbReference type="Gene3D" id="2.30.42.10">
    <property type="match status" value="1"/>
</dbReference>
<proteinExistence type="inferred from homology"/>
<dbReference type="PROSITE" id="PS50106">
    <property type="entry name" value="PDZ"/>
    <property type="match status" value="1"/>
</dbReference>
<dbReference type="SUPFAM" id="SSF50156">
    <property type="entry name" value="PDZ domain-like"/>
    <property type="match status" value="1"/>
</dbReference>
<keyword evidence="3 5" id="KW-0378">Hydrolase</keyword>
<evidence type="ECO:0000256" key="1">
    <source>
        <dbReference type="ARBA" id="ARBA00009179"/>
    </source>
</evidence>
<dbReference type="CDD" id="cd06782">
    <property type="entry name" value="cpPDZ_CPP-like"/>
    <property type="match status" value="1"/>
</dbReference>
<keyword evidence="4 5" id="KW-0720">Serine protease</keyword>
<gene>
    <name evidence="7" type="ORF">MuYL_0814</name>
</gene>
<keyword evidence="2 5" id="KW-0645">Protease</keyword>
<dbReference type="InterPro" id="IPR004447">
    <property type="entry name" value="Peptidase_S41A"/>
</dbReference>
<evidence type="ECO:0000256" key="3">
    <source>
        <dbReference type="ARBA" id="ARBA00022801"/>
    </source>
</evidence>
<reference evidence="7 8" key="1">
    <citation type="submission" date="2017-08" db="EMBL/GenBank/DDBJ databases">
        <title>Complete genome sequence of Mucilaginibacter sp. strain BJC16-A31.</title>
        <authorList>
            <consortium name="Henan University of Science and Technology"/>
            <person name="You X."/>
        </authorList>
    </citation>
    <scope>NUCLEOTIDE SEQUENCE [LARGE SCALE GENOMIC DNA]</scope>
    <source>
        <strain evidence="7 8">BJC16-A31</strain>
    </source>
</reference>
<dbReference type="GO" id="GO:0008236">
    <property type="term" value="F:serine-type peptidase activity"/>
    <property type="evidence" value="ECO:0007669"/>
    <property type="project" value="UniProtKB-KW"/>
</dbReference>
<dbReference type="GO" id="GO:0006508">
    <property type="term" value="P:proteolysis"/>
    <property type="evidence" value="ECO:0007669"/>
    <property type="project" value="UniProtKB-KW"/>
</dbReference>
<sequence length="729" mass="81657">MFYITPDLKSVKDMFKKLYLVLVLGATLACSAKPAKHVNVDGSNNIQPDEKQAIVCKTIATLISKYNYKKVELNDSISSIVYNRYLKMMDESHNYFLASDITDFDKYKTVLDDDVKNGNLSDVFYIFNVYQKRYIDRIKYSLTQLDNDFDFSKNDNFTYNRESLPFVSSETEMNKIWSERVKYDMLNLKLAGTDAAKNKQTLKKRYESLLAQANKLNNQDVFQLFMDAFTEAIDPHTNYFNPANAANFNIEMSRQLEGIGAGLNTENEFIIIKSLTAGGPAEKSKQVNVDDRIVGVAQGADGEFQNVVGWRVENAIALIRGKKGTTVRLELLPKGLSVGSKPKVVELVREKIILKDESAKKEIRTYNENGKTVKIGVISVPAFYLDFNDYKSGNPNYKSTTHDVKLLIDSLKLEGVDGIVMDMRQNGGGSLLEAVDLTGLFIKTGPVVQVRNPNGEVEVDKDEDPSVAYAGPLAILVDRFSASATEIFSGAIQDYGRGIILGSQTYGKGSVQNAIDLDRVIPPSILERAAALVGKDKVTKTTTTGSQSVFGQLNLTIAKFYRITGNSTQHKGVTPDIAFPSVIPLDKYGEDTEPSAMPFDVIEKSAYTKVGDFNAILPQLKKLHDQRMETSPNYKYMLEDIADIKKHQTEKSVTLNEQKLKEQRDQDEKKAFEENNLRRVAMGLPVLKKGQTRPRNEDLDFLKREAGQILTDYISLDNKFTNTTPALRN</sequence>
<evidence type="ECO:0000313" key="7">
    <source>
        <dbReference type="EMBL" id="ASU32714.1"/>
    </source>
</evidence>
<dbReference type="GO" id="GO:0004175">
    <property type="term" value="F:endopeptidase activity"/>
    <property type="evidence" value="ECO:0007669"/>
    <property type="project" value="TreeGrafter"/>
</dbReference>
<feature type="domain" description="PDZ" evidence="6">
    <location>
        <begin position="249"/>
        <end position="320"/>
    </location>
</feature>
<comment type="similarity">
    <text evidence="1 5">Belongs to the peptidase S41A family.</text>
</comment>
<dbReference type="InterPro" id="IPR001478">
    <property type="entry name" value="PDZ"/>
</dbReference>
<dbReference type="InterPro" id="IPR040573">
    <property type="entry name" value="TSP_N"/>
</dbReference>